<dbReference type="AlphaFoldDB" id="A0A0A9EKQ9"/>
<organism evidence="1">
    <name type="scientific">Arundo donax</name>
    <name type="common">Giant reed</name>
    <name type="synonym">Donax arundinaceus</name>
    <dbReference type="NCBI Taxonomy" id="35708"/>
    <lineage>
        <taxon>Eukaryota</taxon>
        <taxon>Viridiplantae</taxon>
        <taxon>Streptophyta</taxon>
        <taxon>Embryophyta</taxon>
        <taxon>Tracheophyta</taxon>
        <taxon>Spermatophyta</taxon>
        <taxon>Magnoliopsida</taxon>
        <taxon>Liliopsida</taxon>
        <taxon>Poales</taxon>
        <taxon>Poaceae</taxon>
        <taxon>PACMAD clade</taxon>
        <taxon>Arundinoideae</taxon>
        <taxon>Arundineae</taxon>
        <taxon>Arundo</taxon>
    </lineage>
</organism>
<dbReference type="EMBL" id="GBRH01201303">
    <property type="protein sequence ID" value="JAD96592.1"/>
    <property type="molecule type" value="Transcribed_RNA"/>
</dbReference>
<reference evidence="1" key="2">
    <citation type="journal article" date="2015" name="Data Brief">
        <title>Shoot transcriptome of the giant reed, Arundo donax.</title>
        <authorList>
            <person name="Barrero R.A."/>
            <person name="Guerrero F.D."/>
            <person name="Moolhuijzen P."/>
            <person name="Goolsby J.A."/>
            <person name="Tidwell J."/>
            <person name="Bellgard S.E."/>
            <person name="Bellgard M.I."/>
        </authorList>
    </citation>
    <scope>NUCLEOTIDE SEQUENCE</scope>
    <source>
        <tissue evidence="1">Shoot tissue taken approximately 20 cm above the soil surface</tissue>
    </source>
</reference>
<proteinExistence type="predicted"/>
<name>A0A0A9EKQ9_ARUDO</name>
<accession>A0A0A9EKQ9</accession>
<sequence>MGGQFSLHILKHSTIVCKPRAFLDRASDADQEWNVLLNILVSCTSYDHLSYLIIGIYCISLK</sequence>
<protein>
    <submittedName>
        <fullName evidence="1">Uncharacterized protein</fullName>
    </submittedName>
</protein>
<reference evidence="1" key="1">
    <citation type="submission" date="2014-09" db="EMBL/GenBank/DDBJ databases">
        <authorList>
            <person name="Magalhaes I.L.F."/>
            <person name="Oliveira U."/>
            <person name="Santos F.R."/>
            <person name="Vidigal T.H.D.A."/>
            <person name="Brescovit A.D."/>
            <person name="Santos A.J."/>
        </authorList>
    </citation>
    <scope>NUCLEOTIDE SEQUENCE</scope>
    <source>
        <tissue evidence="1">Shoot tissue taken approximately 20 cm above the soil surface</tissue>
    </source>
</reference>
<evidence type="ECO:0000313" key="1">
    <source>
        <dbReference type="EMBL" id="JAD96592.1"/>
    </source>
</evidence>